<dbReference type="InterPro" id="IPR038247">
    <property type="entry name" value="Jag_N_dom_sf"/>
</dbReference>
<feature type="compositionally biased region" description="Polar residues" evidence="8">
    <location>
        <begin position="106"/>
        <end position="115"/>
    </location>
</feature>
<reference evidence="10" key="2">
    <citation type="submission" date="2021-04" db="EMBL/GenBank/DDBJ databases">
        <authorList>
            <person name="Gilroy R."/>
        </authorList>
    </citation>
    <scope>NUCLEOTIDE SEQUENCE</scope>
    <source>
        <strain evidence="10">ChiHecec2B26-446</strain>
    </source>
</reference>
<evidence type="ECO:0000256" key="3">
    <source>
        <dbReference type="ARBA" id="ARBA00022960"/>
    </source>
</evidence>
<accession>A0A9D1PXF5</accession>
<feature type="compositionally biased region" description="Basic and acidic residues" evidence="8">
    <location>
        <begin position="84"/>
        <end position="102"/>
    </location>
</feature>
<gene>
    <name evidence="6" type="primary">khpB</name>
    <name evidence="6" type="synonym">eloR</name>
    <name evidence="10" type="ORF">H9894_06480</name>
</gene>
<comment type="subunit">
    <text evidence="6">Forms a complex with KhpA.</text>
</comment>
<dbReference type="Pfam" id="PF01424">
    <property type="entry name" value="R3H"/>
    <property type="match status" value="1"/>
</dbReference>
<organism evidence="10 11">
    <name type="scientific">Candidatus Desulfovibrio intestinipullorum</name>
    <dbReference type="NCBI Taxonomy" id="2838536"/>
    <lineage>
        <taxon>Bacteria</taxon>
        <taxon>Pseudomonadati</taxon>
        <taxon>Thermodesulfobacteriota</taxon>
        <taxon>Desulfovibrionia</taxon>
        <taxon>Desulfovibrionales</taxon>
        <taxon>Desulfovibrionaceae</taxon>
        <taxon>Desulfovibrio</taxon>
    </lineage>
</organism>
<evidence type="ECO:0000256" key="5">
    <source>
        <dbReference type="ARBA" id="ARBA00023316"/>
    </source>
</evidence>
<comment type="subcellular location">
    <subcellularLocation>
        <location evidence="6">Cytoplasm</location>
    </subcellularLocation>
</comment>
<keyword evidence="1 6" id="KW-0963">Cytoplasm</keyword>
<feature type="compositionally biased region" description="Basic and acidic residues" evidence="8">
    <location>
        <begin position="132"/>
        <end position="142"/>
    </location>
</feature>
<feature type="coiled-coil region" evidence="7">
    <location>
        <begin position="331"/>
        <end position="358"/>
    </location>
</feature>
<feature type="region of interest" description="Jag_N domain" evidence="6">
    <location>
        <begin position="6"/>
        <end position="56"/>
    </location>
</feature>
<keyword evidence="3 6" id="KW-0133">Cell shape</keyword>
<evidence type="ECO:0000313" key="11">
    <source>
        <dbReference type="Proteomes" id="UP000886752"/>
    </source>
</evidence>
<proteinExistence type="inferred from homology"/>
<dbReference type="GO" id="GO:0008360">
    <property type="term" value="P:regulation of cell shape"/>
    <property type="evidence" value="ECO:0007669"/>
    <property type="project" value="UniProtKB-KW"/>
</dbReference>
<evidence type="ECO:0000256" key="6">
    <source>
        <dbReference type="HAMAP-Rule" id="MF_00867"/>
    </source>
</evidence>
<dbReference type="CDD" id="cd02644">
    <property type="entry name" value="R3H_jag"/>
    <property type="match status" value="1"/>
</dbReference>
<feature type="compositionally biased region" description="Polar residues" evidence="8">
    <location>
        <begin position="194"/>
        <end position="203"/>
    </location>
</feature>
<feature type="domain" description="R3H" evidence="9">
    <location>
        <begin position="339"/>
        <end position="405"/>
    </location>
</feature>
<keyword evidence="2 6" id="KW-0694">RNA-binding</keyword>
<comment type="caution">
    <text evidence="10">The sequence shown here is derived from an EMBL/GenBank/DDBJ whole genome shotgun (WGS) entry which is preliminary data.</text>
</comment>
<dbReference type="InterPro" id="IPR036867">
    <property type="entry name" value="R3H_dom_sf"/>
</dbReference>
<dbReference type="InterPro" id="IPR001374">
    <property type="entry name" value="R3H_dom"/>
</dbReference>
<evidence type="ECO:0000256" key="8">
    <source>
        <dbReference type="SAM" id="MobiDB-lite"/>
    </source>
</evidence>
<keyword evidence="7" id="KW-0175">Coiled coil</keyword>
<dbReference type="InterPro" id="IPR015946">
    <property type="entry name" value="KH_dom-like_a/b"/>
</dbReference>
<dbReference type="Gene3D" id="3.30.1370.50">
    <property type="entry name" value="R3H-like domain"/>
    <property type="match status" value="1"/>
</dbReference>
<dbReference type="InterPro" id="IPR032782">
    <property type="entry name" value="KhpB_N"/>
</dbReference>
<dbReference type="InterPro" id="IPR034079">
    <property type="entry name" value="R3H_KhpB"/>
</dbReference>
<dbReference type="Gene3D" id="3.30.30.80">
    <property type="entry name" value="probable RNA-binding protein from clostridium symbiosum atcc 14940"/>
    <property type="match status" value="1"/>
</dbReference>
<dbReference type="PROSITE" id="PS51061">
    <property type="entry name" value="R3H"/>
    <property type="match status" value="1"/>
</dbReference>
<dbReference type="PANTHER" id="PTHR35800">
    <property type="entry name" value="PROTEIN JAG"/>
    <property type="match status" value="1"/>
</dbReference>
<dbReference type="SMART" id="SM01245">
    <property type="entry name" value="Jag_N"/>
    <property type="match status" value="1"/>
</dbReference>
<keyword evidence="4 6" id="KW-0143">Chaperone</keyword>
<dbReference type="PANTHER" id="PTHR35800:SF1">
    <property type="entry name" value="RNA-BINDING PROTEIN KHPB"/>
    <property type="match status" value="1"/>
</dbReference>
<dbReference type="HAMAP" id="MF_00867">
    <property type="entry name" value="KhpB"/>
    <property type="match status" value="1"/>
</dbReference>
<dbReference type="GO" id="GO:0009252">
    <property type="term" value="P:peptidoglycan biosynthetic process"/>
    <property type="evidence" value="ECO:0007669"/>
    <property type="project" value="UniProtKB-UniRule"/>
</dbReference>
<evidence type="ECO:0000256" key="1">
    <source>
        <dbReference type="ARBA" id="ARBA00022490"/>
    </source>
</evidence>
<comment type="similarity">
    <text evidence="6">Belongs to the KhpB RNA-binding protein family.</text>
</comment>
<dbReference type="SMART" id="SM00393">
    <property type="entry name" value="R3H"/>
    <property type="match status" value="1"/>
</dbReference>
<evidence type="ECO:0000256" key="4">
    <source>
        <dbReference type="ARBA" id="ARBA00023186"/>
    </source>
</evidence>
<evidence type="ECO:0000256" key="7">
    <source>
        <dbReference type="SAM" id="Coils"/>
    </source>
</evidence>
<evidence type="ECO:0000313" key="10">
    <source>
        <dbReference type="EMBL" id="HIW00821.1"/>
    </source>
</evidence>
<keyword evidence="5 6" id="KW-0961">Cell wall biogenesis/degradation</keyword>
<dbReference type="GO" id="GO:0071555">
    <property type="term" value="P:cell wall organization"/>
    <property type="evidence" value="ECO:0007669"/>
    <property type="project" value="UniProtKB-KW"/>
</dbReference>
<dbReference type="SUPFAM" id="SSF82708">
    <property type="entry name" value="R3H domain"/>
    <property type="match status" value="1"/>
</dbReference>
<protein>
    <recommendedName>
        <fullName evidence="6">RNA-binding protein KhpB</fullName>
    </recommendedName>
    <alternativeName>
        <fullName evidence="6">RNA-binding protein EloR</fullName>
    </alternativeName>
</protein>
<feature type="compositionally biased region" description="Basic and acidic residues" evidence="8">
    <location>
        <begin position="204"/>
        <end position="218"/>
    </location>
</feature>
<name>A0A9D1PXF5_9BACT</name>
<dbReference type="EMBL" id="DXHV01000062">
    <property type="protein sequence ID" value="HIW00821.1"/>
    <property type="molecule type" value="Genomic_DNA"/>
</dbReference>
<dbReference type="GO" id="GO:0005737">
    <property type="term" value="C:cytoplasm"/>
    <property type="evidence" value="ECO:0007669"/>
    <property type="project" value="UniProtKB-SubCell"/>
</dbReference>
<comment type="function">
    <text evidence="6">A probable RNA chaperone. Forms a complex with KhpA which binds to cellular RNA and controls its expression. Plays a role in peptidoglycan (PG) homeostasis and cell length regulation.</text>
</comment>
<evidence type="ECO:0000256" key="2">
    <source>
        <dbReference type="ARBA" id="ARBA00022884"/>
    </source>
</evidence>
<dbReference type="Proteomes" id="UP000886752">
    <property type="component" value="Unassembled WGS sequence"/>
</dbReference>
<dbReference type="Gene3D" id="3.30.300.20">
    <property type="match status" value="1"/>
</dbReference>
<reference evidence="10" key="1">
    <citation type="journal article" date="2021" name="PeerJ">
        <title>Extensive microbial diversity within the chicken gut microbiome revealed by metagenomics and culture.</title>
        <authorList>
            <person name="Gilroy R."/>
            <person name="Ravi A."/>
            <person name="Getino M."/>
            <person name="Pursley I."/>
            <person name="Horton D.L."/>
            <person name="Alikhan N.F."/>
            <person name="Baker D."/>
            <person name="Gharbi K."/>
            <person name="Hall N."/>
            <person name="Watson M."/>
            <person name="Adriaenssens E.M."/>
            <person name="Foster-Nyarko E."/>
            <person name="Jarju S."/>
            <person name="Secka A."/>
            <person name="Antonio M."/>
            <person name="Oren A."/>
            <person name="Chaudhuri R.R."/>
            <person name="La Ragione R."/>
            <person name="Hildebrand F."/>
            <person name="Pallen M.J."/>
        </authorList>
    </citation>
    <scope>NUCLEOTIDE SEQUENCE</scope>
    <source>
        <strain evidence="10">ChiHecec2B26-446</strain>
    </source>
</reference>
<feature type="region of interest" description="Disordered" evidence="8">
    <location>
        <begin position="73"/>
        <end position="247"/>
    </location>
</feature>
<feature type="compositionally biased region" description="Low complexity" evidence="8">
    <location>
        <begin position="144"/>
        <end position="170"/>
    </location>
</feature>
<dbReference type="GO" id="GO:0003723">
    <property type="term" value="F:RNA binding"/>
    <property type="evidence" value="ECO:0007669"/>
    <property type="project" value="UniProtKB-UniRule"/>
</dbReference>
<dbReference type="Pfam" id="PF14804">
    <property type="entry name" value="Jag_N"/>
    <property type="match status" value="1"/>
</dbReference>
<sequence length="425" mass="46425">MDGFKEFQGKDLDAAIQDACLYFNASRERLEIEILQDAKSGIFGIVGARKAKIRARRACLRDTVQSVLGELSGHTIKKTGSPGDRGEKALPDPARRTARSDETDQSQDYTASVSPETARSRQRRTQGQTARTEGRAEDRTDNRTAATAPSEASAASGASGTSQASTTSQSSHDRGKSEYQHPNRNRKTEHRSTSRQGNLSSARQSEKHSERTRGREQQPGRADIAARAETQPVEPADEACEDGLSHRPLDKQDLPLLEAPALHILHMLLAPLTGEQPRLVPSITNGAFSVSVQGLSDPSLLIGRDGATLMALQHLASRLLSRAVQRGVRVLLEVESLREQQEEELRQLAQSLAARVRETGKTLSTRPLRSSQRRIVHLCLGEMDDIQTRSAGTGGLKRVLVFPRKTAARQEESQAQSACQTLPTP</sequence>
<dbReference type="InterPro" id="IPR039247">
    <property type="entry name" value="KhpB"/>
</dbReference>
<dbReference type="AlphaFoldDB" id="A0A9D1PXF5"/>
<evidence type="ECO:0000259" key="9">
    <source>
        <dbReference type="PROSITE" id="PS51061"/>
    </source>
</evidence>
<feature type="compositionally biased region" description="Basic and acidic residues" evidence="8">
    <location>
        <begin position="171"/>
        <end position="181"/>
    </location>
</feature>
<comment type="domain">
    <text evidence="6">Has an N-terminal Jag-N domain and 2 RNA-binding domains (KH and R3H).</text>
</comment>